<keyword evidence="1" id="KW-1133">Transmembrane helix</keyword>
<evidence type="ECO:0000256" key="1">
    <source>
        <dbReference type="SAM" id="Phobius"/>
    </source>
</evidence>
<dbReference type="RefSeq" id="WP_020370313.1">
    <property type="nucleotide sequence ID" value="NZ_APJW01000001.1"/>
</dbReference>
<feature type="transmembrane region" description="Helical" evidence="1">
    <location>
        <begin position="77"/>
        <end position="100"/>
    </location>
</feature>
<feature type="transmembrane region" description="Helical" evidence="1">
    <location>
        <begin position="44"/>
        <end position="65"/>
    </location>
</feature>
<comment type="caution">
    <text evidence="2">The sequence shown here is derived from an EMBL/GenBank/DDBJ whole genome shotgun (WGS) entry which is preliminary data.</text>
</comment>
<evidence type="ECO:0008006" key="4">
    <source>
        <dbReference type="Google" id="ProtNLM"/>
    </source>
</evidence>
<keyword evidence="1" id="KW-0812">Transmembrane</keyword>
<organism evidence="2 3">
    <name type="scientific">Chlamydia ibidis 10-1398/6</name>
    <dbReference type="NCBI Taxonomy" id="1046581"/>
    <lineage>
        <taxon>Bacteria</taxon>
        <taxon>Pseudomonadati</taxon>
        <taxon>Chlamydiota</taxon>
        <taxon>Chlamydiia</taxon>
        <taxon>Chlamydiales</taxon>
        <taxon>Chlamydiaceae</taxon>
        <taxon>Chlamydia/Chlamydophila group</taxon>
        <taxon>Chlamydia</taxon>
    </lineage>
</organism>
<gene>
    <name evidence="2" type="ORF">H359_0437</name>
</gene>
<reference evidence="2 3" key="1">
    <citation type="submission" date="2013-07" db="EMBL/GenBank/DDBJ databases">
        <title>Isolation of a new Chlamydia species from the feral Sacred Ibis (Threskiornis aethiopicus): Chlamydia ibidis.</title>
        <authorList>
            <person name="Vorimore F."/>
            <person name="Hsia R.-C."/>
            <person name="Huot-Creasy H."/>
            <person name="Bastian S."/>
            <person name="Deruyter L."/>
            <person name="Passet A."/>
            <person name="Sachse K."/>
            <person name="Bavoil P."/>
            <person name="Myers G."/>
            <person name="Laroucau K."/>
        </authorList>
    </citation>
    <scope>NUCLEOTIDE SEQUENCE [LARGE SCALE GENOMIC DNA]</scope>
    <source>
        <strain evidence="2 3">10-1398/6</strain>
    </source>
</reference>
<evidence type="ECO:0000313" key="2">
    <source>
        <dbReference type="EMBL" id="EQM63079.1"/>
    </source>
</evidence>
<proteinExistence type="predicted"/>
<name>A0ABP2XFT5_9CHLA</name>
<dbReference type="EMBL" id="APJW01000001">
    <property type="protein sequence ID" value="EQM63079.1"/>
    <property type="molecule type" value="Genomic_DNA"/>
</dbReference>
<dbReference type="Proteomes" id="UP000016064">
    <property type="component" value="Unassembled WGS sequence"/>
</dbReference>
<protein>
    <recommendedName>
        <fullName evidence="4">IncA family protein</fullName>
    </recommendedName>
</protein>
<sequence>MDSNFSSRSSNVTVIPKPTSTFFRINRDAPILEKKVDILSKKTVNSLIFGIVLLVANIICGAFMFGCGCLTQSIPQMIAGMISVIFSLTTIILLVSMISLTRDLPEVLQKTLMRIRSKAIHHDALELFFKAEERLKNAILEKNAQIEQLTAKENALITKLTELHLSSKP</sequence>
<evidence type="ECO:0000313" key="3">
    <source>
        <dbReference type="Proteomes" id="UP000016064"/>
    </source>
</evidence>
<keyword evidence="1" id="KW-0472">Membrane</keyword>
<keyword evidence="3" id="KW-1185">Reference proteome</keyword>
<accession>A0ABP2XFT5</accession>